<proteinExistence type="predicted"/>
<gene>
    <name evidence="2" type="ORF">LTR77_007666</name>
</gene>
<keyword evidence="3" id="KW-1185">Reference proteome</keyword>
<evidence type="ECO:0000313" key="2">
    <source>
        <dbReference type="EMBL" id="KAK5166937.1"/>
    </source>
</evidence>
<feature type="region of interest" description="Disordered" evidence="1">
    <location>
        <begin position="315"/>
        <end position="335"/>
    </location>
</feature>
<name>A0AAV9P2N6_9PEZI</name>
<dbReference type="RefSeq" id="XP_064656745.1">
    <property type="nucleotide sequence ID" value="XM_064804903.1"/>
</dbReference>
<reference evidence="2 3" key="1">
    <citation type="submission" date="2023-08" db="EMBL/GenBank/DDBJ databases">
        <title>Black Yeasts Isolated from many extreme environments.</title>
        <authorList>
            <person name="Coleine C."/>
            <person name="Stajich J.E."/>
            <person name="Selbmann L."/>
        </authorList>
    </citation>
    <scope>NUCLEOTIDE SEQUENCE [LARGE SCALE GENOMIC DNA]</scope>
    <source>
        <strain evidence="2 3">CCFEE 5935</strain>
    </source>
</reference>
<evidence type="ECO:0000256" key="1">
    <source>
        <dbReference type="SAM" id="MobiDB-lite"/>
    </source>
</evidence>
<protein>
    <submittedName>
        <fullName evidence="2">Uncharacterized protein</fullName>
    </submittedName>
</protein>
<dbReference type="EMBL" id="JAVRRT010000012">
    <property type="protein sequence ID" value="KAK5166937.1"/>
    <property type="molecule type" value="Genomic_DNA"/>
</dbReference>
<dbReference type="GeneID" id="89929002"/>
<evidence type="ECO:0000313" key="3">
    <source>
        <dbReference type="Proteomes" id="UP001337655"/>
    </source>
</evidence>
<dbReference type="AlphaFoldDB" id="A0AAV9P2N6"/>
<dbReference type="Proteomes" id="UP001337655">
    <property type="component" value="Unassembled WGS sequence"/>
</dbReference>
<sequence>MPFQTAQLLLCDDQHVAQGSKQCRHMAYFRVCWNVEQTFYQFFTLMSSSSDIKPFRMVAEARGGTFTFRKPASSTPNEIDENNHTHVDLIGTYHCNTCVAIYFPIDQRRCFMMHCNAWTRYSEPTNYAEPEAGEELKREIMKKLQQEAKENDWDPTLEGFAEVVYAACPKYKVDYEGDMVKTGGYYAVEAVREFLKNQADAVDRNASQFTALVEKANTIRHQANGFMVHTDLQGFVVHHASRKMVATFKANQEGLYHRRSPADLGLYRPVTVLGLEICKWSICVDDQEAIVLEQMFRAKQKGVKLTEEDMEELEINRLRAGPERSSPGPEELSSR</sequence>
<accession>A0AAV9P2N6</accession>
<comment type="caution">
    <text evidence="2">The sequence shown here is derived from an EMBL/GenBank/DDBJ whole genome shotgun (WGS) entry which is preliminary data.</text>
</comment>
<organism evidence="2 3">
    <name type="scientific">Saxophila tyrrhenica</name>
    <dbReference type="NCBI Taxonomy" id="1690608"/>
    <lineage>
        <taxon>Eukaryota</taxon>
        <taxon>Fungi</taxon>
        <taxon>Dikarya</taxon>
        <taxon>Ascomycota</taxon>
        <taxon>Pezizomycotina</taxon>
        <taxon>Dothideomycetes</taxon>
        <taxon>Dothideomycetidae</taxon>
        <taxon>Mycosphaerellales</taxon>
        <taxon>Extremaceae</taxon>
        <taxon>Saxophila</taxon>
    </lineage>
</organism>